<dbReference type="PANTHER" id="PTHR36307">
    <property type="entry name" value="FLAGELLA BASAL BODY P-RING FORMATION PROTEIN FLGA"/>
    <property type="match status" value="1"/>
</dbReference>
<dbReference type="CDD" id="cd11614">
    <property type="entry name" value="SAF_CpaB_FlgA_like"/>
    <property type="match status" value="1"/>
</dbReference>
<dbReference type="Gene3D" id="3.90.1210.10">
    <property type="entry name" value="Antifreeze-like/N-acetylneuraminic acid synthase C-terminal domain"/>
    <property type="match status" value="1"/>
</dbReference>
<feature type="chain" id="PRO_5044978608" description="Flagella basal body P-ring formation protein FlgA" evidence="4">
    <location>
        <begin position="29"/>
        <end position="229"/>
    </location>
</feature>
<evidence type="ECO:0000256" key="2">
    <source>
        <dbReference type="ARBA" id="ARBA00022729"/>
    </source>
</evidence>
<dbReference type="Pfam" id="PF13144">
    <property type="entry name" value="ChapFlgA"/>
    <property type="match status" value="1"/>
</dbReference>
<reference evidence="6" key="2">
    <citation type="submission" date="2023-01" db="EMBL/GenBank/DDBJ databases">
        <title>Draft genome sequence of Sulfitobacter pacificus strain NBRC 109915.</title>
        <authorList>
            <person name="Sun Q."/>
            <person name="Mori K."/>
        </authorList>
    </citation>
    <scope>NUCLEOTIDE SEQUENCE</scope>
    <source>
        <strain evidence="6">NBRC 109915</strain>
    </source>
</reference>
<reference evidence="6" key="1">
    <citation type="journal article" date="2014" name="Int. J. Syst. Evol. Microbiol.">
        <title>Complete genome of a new Firmicutes species belonging to the dominant human colonic microbiota ('Ruminococcus bicirculans') reveals two chromosomes and a selective capacity to utilize plant glucans.</title>
        <authorList>
            <consortium name="NISC Comparative Sequencing Program"/>
            <person name="Wegmann U."/>
            <person name="Louis P."/>
            <person name="Goesmann A."/>
            <person name="Henrissat B."/>
            <person name="Duncan S.H."/>
            <person name="Flint H.J."/>
        </authorList>
    </citation>
    <scope>NUCLEOTIDE SEQUENCE</scope>
    <source>
        <strain evidence="6">NBRC 109915</strain>
    </source>
</reference>
<comment type="function">
    <text evidence="4">Involved in the assembly process of the P-ring formation. It may associate with FlgF on the rod constituting a structure essential for the P-ring assembly or may act as a modulator protein for the P-ring assembly.</text>
</comment>
<keyword evidence="7" id="KW-1185">Reference proteome</keyword>
<comment type="similarity">
    <text evidence="4">Belongs to the FlgA family.</text>
</comment>
<protein>
    <recommendedName>
        <fullName evidence="4">Flagella basal body P-ring formation protein FlgA</fullName>
    </recommendedName>
</protein>
<evidence type="ECO:0000313" key="6">
    <source>
        <dbReference type="EMBL" id="GLQ28118.1"/>
    </source>
</evidence>
<dbReference type="NCBIfam" id="TIGR03170">
    <property type="entry name" value="flgA_cterm"/>
    <property type="match status" value="1"/>
</dbReference>
<comment type="caution">
    <text evidence="6">The sequence shown here is derived from an EMBL/GenBank/DDBJ whole genome shotgun (WGS) entry which is preliminary data.</text>
</comment>
<evidence type="ECO:0000256" key="1">
    <source>
        <dbReference type="ARBA" id="ARBA00004418"/>
    </source>
</evidence>
<dbReference type="RefSeq" id="WP_284374551.1">
    <property type="nucleotide sequence ID" value="NZ_BAABWP010000002.1"/>
</dbReference>
<accession>A0ABQ5VM60</accession>
<dbReference type="Gene3D" id="2.30.30.760">
    <property type="match status" value="1"/>
</dbReference>
<evidence type="ECO:0000313" key="7">
    <source>
        <dbReference type="Proteomes" id="UP001161388"/>
    </source>
</evidence>
<dbReference type="InterPro" id="IPR039246">
    <property type="entry name" value="Flagellar_FlgA"/>
</dbReference>
<keyword evidence="3 4" id="KW-0574">Periplasm</keyword>
<dbReference type="EMBL" id="BSNL01000001">
    <property type="protein sequence ID" value="GLQ28118.1"/>
    <property type="molecule type" value="Genomic_DNA"/>
</dbReference>
<dbReference type="PANTHER" id="PTHR36307:SF1">
    <property type="entry name" value="FLAGELLA BASAL BODY P-RING FORMATION PROTEIN FLGA"/>
    <property type="match status" value="1"/>
</dbReference>
<sequence>MARRYMTRFSFLMMVVASQLLLAIPAVASTMKVVDLIEERTLSELDTQIPANGRIEIRMAEGAVQEGEFIKEFWIDPDSGQFIANIFTEYGETHRVWGVAVMTVQVPVPSRRIMPEEIVTAADLTMVEMPLQRIGNFAINSADALVGQQVRRMLVAGRPVPRQSVIPPVIVNRGDKVKILLSYGGLQLTAAGRAMADAHAGQEIRVVNLSSNKAISAIATTQGIVEVTQ</sequence>
<evidence type="ECO:0000259" key="5">
    <source>
        <dbReference type="SMART" id="SM00858"/>
    </source>
</evidence>
<name>A0ABQ5VM60_9RHOB</name>
<gene>
    <name evidence="6" type="ORF">GCM10007927_29210</name>
</gene>
<organism evidence="6 7">
    <name type="scientific">Sulfitobacter pacificus</name>
    <dbReference type="NCBI Taxonomy" id="1499314"/>
    <lineage>
        <taxon>Bacteria</taxon>
        <taxon>Pseudomonadati</taxon>
        <taxon>Pseudomonadota</taxon>
        <taxon>Alphaproteobacteria</taxon>
        <taxon>Rhodobacterales</taxon>
        <taxon>Roseobacteraceae</taxon>
        <taxon>Sulfitobacter</taxon>
    </lineage>
</organism>
<dbReference type="InterPro" id="IPR013974">
    <property type="entry name" value="SAF"/>
</dbReference>
<keyword evidence="4" id="KW-1005">Bacterial flagellum biogenesis</keyword>
<evidence type="ECO:0000256" key="4">
    <source>
        <dbReference type="RuleBase" id="RU362063"/>
    </source>
</evidence>
<dbReference type="InterPro" id="IPR017585">
    <property type="entry name" value="SAF_FlgA"/>
</dbReference>
<proteinExistence type="inferred from homology"/>
<keyword evidence="2 4" id="KW-0732">Signal</keyword>
<dbReference type="Proteomes" id="UP001161388">
    <property type="component" value="Unassembled WGS sequence"/>
</dbReference>
<feature type="domain" description="SAF" evidence="5">
    <location>
        <begin position="104"/>
        <end position="166"/>
    </location>
</feature>
<evidence type="ECO:0000256" key="3">
    <source>
        <dbReference type="ARBA" id="ARBA00022764"/>
    </source>
</evidence>
<dbReference type="SMART" id="SM00858">
    <property type="entry name" value="SAF"/>
    <property type="match status" value="1"/>
</dbReference>
<comment type="subcellular location">
    <subcellularLocation>
        <location evidence="1 4">Periplasm</location>
    </subcellularLocation>
</comment>
<feature type="signal peptide" evidence="4">
    <location>
        <begin position="1"/>
        <end position="28"/>
    </location>
</feature>